<organism evidence="1 2">
    <name type="scientific">Streptomyces asoensis</name>
    <dbReference type="NCBI Taxonomy" id="249586"/>
    <lineage>
        <taxon>Bacteria</taxon>
        <taxon>Bacillati</taxon>
        <taxon>Actinomycetota</taxon>
        <taxon>Actinomycetes</taxon>
        <taxon>Kitasatosporales</taxon>
        <taxon>Streptomycetaceae</taxon>
        <taxon>Streptomyces</taxon>
    </lineage>
</organism>
<dbReference type="Proteomes" id="UP000502665">
    <property type="component" value="Chromosome"/>
</dbReference>
<accession>A0A6M4WTK7</accession>
<reference evidence="1" key="1">
    <citation type="submission" date="2020-03" db="EMBL/GenBank/DDBJ databases">
        <title>Molecular networking-based the target discovery of potent antiproliferative macrolactams: 5/6/7/16 polycyclic ansamycins and glycosylated trienomycin from Streptomyces cacaoi subsp. asoensis.</title>
        <authorList>
            <person name="Liu L.-L."/>
        </authorList>
    </citation>
    <scope>NUCLEOTIDE SEQUENCE [LARGE SCALE GENOMIC DNA]</scope>
    <source>
        <strain evidence="1">H2S5</strain>
    </source>
</reference>
<name>A0A6M4WTK7_9ACTN</name>
<dbReference type="AlphaFoldDB" id="A0A6M4WTK7"/>
<proteinExistence type="predicted"/>
<dbReference type="RefSeq" id="WP_171398187.1">
    <property type="nucleotide sequence ID" value="NZ_CP049838.1"/>
</dbReference>
<evidence type="ECO:0000313" key="2">
    <source>
        <dbReference type="Proteomes" id="UP000502665"/>
    </source>
</evidence>
<gene>
    <name evidence="1" type="ORF">G9272_22255</name>
</gene>
<keyword evidence="2" id="KW-1185">Reference proteome</keyword>
<dbReference type="EMBL" id="CP049838">
    <property type="protein sequence ID" value="QJT02685.1"/>
    <property type="molecule type" value="Genomic_DNA"/>
</dbReference>
<protein>
    <submittedName>
        <fullName evidence="1">Uncharacterized protein</fullName>
    </submittedName>
</protein>
<evidence type="ECO:0000313" key="1">
    <source>
        <dbReference type="EMBL" id="QJT02685.1"/>
    </source>
</evidence>
<sequence>MSDRELLEYEPMWTTERDQWELHETSMGYQPILKGDPPMAELICDDDLAEQVIARMLAAGVTVVHRPN</sequence>